<evidence type="ECO:0000256" key="2">
    <source>
        <dbReference type="SAM" id="Phobius"/>
    </source>
</evidence>
<protein>
    <submittedName>
        <fullName evidence="3">Multisubunit Na+/H+ antiporter MnhC subunit</fullName>
    </submittedName>
</protein>
<feature type="transmembrane region" description="Helical" evidence="2">
    <location>
        <begin position="99"/>
        <end position="117"/>
    </location>
</feature>
<dbReference type="AlphaFoldDB" id="A0A841BV51"/>
<feature type="transmembrane region" description="Helical" evidence="2">
    <location>
        <begin position="238"/>
        <end position="256"/>
    </location>
</feature>
<comment type="caution">
    <text evidence="3">The sequence shown here is derived from an EMBL/GenBank/DDBJ whole genome shotgun (WGS) entry which is preliminary data.</text>
</comment>
<feature type="transmembrane region" description="Helical" evidence="2">
    <location>
        <begin position="347"/>
        <end position="367"/>
    </location>
</feature>
<feature type="transmembrane region" description="Helical" evidence="2">
    <location>
        <begin position="158"/>
        <end position="175"/>
    </location>
</feature>
<name>A0A841BV51_9ACTN</name>
<gene>
    <name evidence="3" type="ORF">F4553_004011</name>
</gene>
<keyword evidence="2" id="KW-1133">Transmembrane helix</keyword>
<accession>A0A841BV51</accession>
<dbReference type="RefSeq" id="WP_246466416.1">
    <property type="nucleotide sequence ID" value="NZ_JACHMN010000002.1"/>
</dbReference>
<feature type="transmembrane region" description="Helical" evidence="2">
    <location>
        <begin position="213"/>
        <end position="232"/>
    </location>
</feature>
<proteinExistence type="predicted"/>
<dbReference type="Proteomes" id="UP000587527">
    <property type="component" value="Unassembled WGS sequence"/>
</dbReference>
<organism evidence="3 4">
    <name type="scientific">Allocatelliglobosispora scoriae</name>
    <dbReference type="NCBI Taxonomy" id="643052"/>
    <lineage>
        <taxon>Bacteria</taxon>
        <taxon>Bacillati</taxon>
        <taxon>Actinomycetota</taxon>
        <taxon>Actinomycetes</taxon>
        <taxon>Micromonosporales</taxon>
        <taxon>Micromonosporaceae</taxon>
        <taxon>Allocatelliglobosispora</taxon>
    </lineage>
</organism>
<evidence type="ECO:0000256" key="1">
    <source>
        <dbReference type="SAM" id="MobiDB-lite"/>
    </source>
</evidence>
<feature type="region of interest" description="Disordered" evidence="1">
    <location>
        <begin position="1"/>
        <end position="87"/>
    </location>
</feature>
<evidence type="ECO:0000313" key="3">
    <source>
        <dbReference type="EMBL" id="MBB5870632.1"/>
    </source>
</evidence>
<feature type="compositionally biased region" description="Basic and acidic residues" evidence="1">
    <location>
        <begin position="40"/>
        <end position="60"/>
    </location>
</feature>
<reference evidence="3 4" key="1">
    <citation type="submission" date="2020-08" db="EMBL/GenBank/DDBJ databases">
        <title>Sequencing the genomes of 1000 actinobacteria strains.</title>
        <authorList>
            <person name="Klenk H.-P."/>
        </authorList>
    </citation>
    <scope>NUCLEOTIDE SEQUENCE [LARGE SCALE GENOMIC DNA]</scope>
    <source>
        <strain evidence="3 4">DSM 45362</strain>
    </source>
</reference>
<keyword evidence="2" id="KW-0812">Transmembrane</keyword>
<feature type="compositionally biased region" description="Basic and acidic residues" evidence="1">
    <location>
        <begin position="1"/>
        <end position="19"/>
    </location>
</feature>
<feature type="transmembrane region" description="Helical" evidence="2">
    <location>
        <begin position="276"/>
        <end position="298"/>
    </location>
</feature>
<feature type="transmembrane region" description="Helical" evidence="2">
    <location>
        <begin position="181"/>
        <end position="201"/>
    </location>
</feature>
<feature type="transmembrane region" description="Helical" evidence="2">
    <location>
        <begin position="304"/>
        <end position="326"/>
    </location>
</feature>
<dbReference type="EMBL" id="JACHMN010000002">
    <property type="protein sequence ID" value="MBB5870632.1"/>
    <property type="molecule type" value="Genomic_DNA"/>
</dbReference>
<sequence>MSRNSDDKPRESRGRRDPLQRGSRGVPPSAPVDTRPAPPARRDDREDARGRGRRPAEPRVPDTAPPPTVERGMYGQVLGTSGSDDSEAAEIPMAPVRRLLSLFIAGFSALLALGLIFGAQTAGVGAARIPYAIVIFGVQVLFVLAWTMAIRPPGMREVAGVALATAAAADLAAVLPEVAGVTMPIIVGVVGFIFGVVGQLWRREARMRVTEAIGSALVLTIGVISFSTLVVLTRVELGTQAIVISLTSTGVALLLARLMDTVAPWPRIAPQVPRGALGVVVGGMAGTLCAAFLGRYIVGFDPKSAAYVGLAAAGAAILADLAVGFAEAGRELAGEPPTMWLARHMQGPLGGFALAAPVAYAISVLFLT</sequence>
<evidence type="ECO:0000313" key="4">
    <source>
        <dbReference type="Proteomes" id="UP000587527"/>
    </source>
</evidence>
<feature type="transmembrane region" description="Helical" evidence="2">
    <location>
        <begin position="129"/>
        <end position="146"/>
    </location>
</feature>
<keyword evidence="2" id="KW-0472">Membrane</keyword>
<keyword evidence="4" id="KW-1185">Reference proteome</keyword>